<dbReference type="RefSeq" id="WP_138489060.1">
    <property type="nucleotide sequence ID" value="NZ_CP040558.1"/>
</dbReference>
<organism evidence="2 3">
    <name type="scientific">Pseudoalteromonas distincta</name>
    <dbReference type="NCBI Taxonomy" id="77608"/>
    <lineage>
        <taxon>Bacteria</taxon>
        <taxon>Pseudomonadati</taxon>
        <taxon>Pseudomonadota</taxon>
        <taxon>Gammaproteobacteria</taxon>
        <taxon>Alteromonadales</taxon>
        <taxon>Pseudoalteromonadaceae</taxon>
        <taxon>Pseudoalteromonas</taxon>
    </lineage>
</organism>
<evidence type="ECO:0000313" key="3">
    <source>
        <dbReference type="Proteomes" id="UP000310065"/>
    </source>
</evidence>
<dbReference type="EMBL" id="CP040558">
    <property type="protein sequence ID" value="QCU74182.1"/>
    <property type="molecule type" value="Genomic_DNA"/>
</dbReference>
<evidence type="ECO:0000256" key="1">
    <source>
        <dbReference type="SAM" id="Phobius"/>
    </source>
</evidence>
<gene>
    <name evidence="2" type="ORF">FFU37_06750</name>
</gene>
<name>A0A4P9J048_9GAMM</name>
<dbReference type="GeneID" id="88775342"/>
<protein>
    <submittedName>
        <fullName evidence="2">Uncharacterized protein</fullName>
    </submittedName>
</protein>
<dbReference type="KEGG" id="pdv:FFU37_06750"/>
<keyword evidence="1" id="KW-0472">Membrane</keyword>
<proteinExistence type="predicted"/>
<keyword evidence="1" id="KW-0812">Transmembrane</keyword>
<feature type="transmembrane region" description="Helical" evidence="1">
    <location>
        <begin position="12"/>
        <end position="33"/>
    </location>
</feature>
<evidence type="ECO:0000313" key="2">
    <source>
        <dbReference type="EMBL" id="QCU74182.1"/>
    </source>
</evidence>
<dbReference type="Proteomes" id="UP000310065">
    <property type="component" value="Chromosome L1"/>
</dbReference>
<accession>A0A4P9J048</accession>
<dbReference type="AlphaFoldDB" id="A0A4P9J048"/>
<sequence length="400" mass="43581">MKKHYQQGYILTIELILIITILIIGSIGGVILVRDALIKRHQTKVDNQITVVDANNRPLGIAVSFDEHQAPLIFYTDRGANNTYRALIGIRDDRFTSREAVYYDAPNCQGNPCLKGLSDEATDSQGVSKLNNTGNVSYINALQQGPNYAIGQLGNTVIGQLLRSTPQQCPANSEQILSRYVSQKVVTGSPCESFEIDKQPADSSCLVGVTALGRPLVGTDGRELAVSCDTCQTGYESQGDILDLYLPEVESLLKDALKALKFVGVAVGTNFDIELGTICCPEGTRLEEDENIVETLVFTILQTTFELAGIDLVNNLIISETLSLIGIEPGITYCKTSLNLVNAEQVINITTGEPALSSLTPPFKVLLPVHSGQNSTTWIHTPQKGKENVNERLKYIYLTC</sequence>
<keyword evidence="1" id="KW-1133">Transmembrane helix</keyword>
<reference evidence="2 3" key="1">
    <citation type="submission" date="2019-05" db="EMBL/GenBank/DDBJ databases">
        <title>Complete genome sequence of Pseudoalteromonas sp. 16-SW-7(T) isolated from the Okhotsk Sea, Russia.</title>
        <authorList>
            <person name="Nguyen T.H."/>
            <person name="Nedashkovskaya O.I."/>
            <person name="Kim S.-G."/>
        </authorList>
    </citation>
    <scope>NUCLEOTIDE SEQUENCE [LARGE SCALE GENOMIC DNA]</scope>
    <source>
        <strain evidence="2 3">16-SW-7</strain>
    </source>
</reference>